<protein>
    <submittedName>
        <fullName evidence="1">Uncharacterized protein</fullName>
    </submittedName>
</protein>
<gene>
    <name evidence="1" type="ORF">RPE78_10645</name>
</gene>
<name>A0ABZ1DZJ1_9RHOB</name>
<evidence type="ECO:0000313" key="1">
    <source>
        <dbReference type="EMBL" id="WRY33149.1"/>
    </source>
</evidence>
<keyword evidence="2" id="KW-1185">Reference proteome</keyword>
<dbReference type="Proteomes" id="UP001623290">
    <property type="component" value="Chromosome"/>
</dbReference>
<organism evidence="1 2">
    <name type="scientific">Thioclava litoralis</name>
    <dbReference type="NCBI Taxonomy" id="3076557"/>
    <lineage>
        <taxon>Bacteria</taxon>
        <taxon>Pseudomonadati</taxon>
        <taxon>Pseudomonadota</taxon>
        <taxon>Alphaproteobacteria</taxon>
        <taxon>Rhodobacterales</taxon>
        <taxon>Paracoccaceae</taxon>
        <taxon>Thioclava</taxon>
    </lineage>
</organism>
<dbReference type="RefSeq" id="WP_406720532.1">
    <property type="nucleotide sequence ID" value="NZ_CP135443.1"/>
</dbReference>
<sequence length="64" mass="7101">MTRLLQDPEHLAREICDMDDVSIAAYVSQLCYERKLTKIVHTLNEAESAPSGTAKAALDHLGFI</sequence>
<proteinExistence type="predicted"/>
<dbReference type="EMBL" id="CP135443">
    <property type="protein sequence ID" value="WRY33149.1"/>
    <property type="molecule type" value="Genomic_DNA"/>
</dbReference>
<evidence type="ECO:0000313" key="2">
    <source>
        <dbReference type="Proteomes" id="UP001623290"/>
    </source>
</evidence>
<reference evidence="1 2" key="1">
    <citation type="submission" date="2023-09" db="EMBL/GenBank/DDBJ databases">
        <title>Thioclava shenzhenensis sp. nov., a multidrug resistant bacteria-antagonizing species isolated from coastal seawater.</title>
        <authorList>
            <person name="Long M."/>
        </authorList>
    </citation>
    <scope>NUCLEOTIDE SEQUENCE [LARGE SCALE GENOMIC DNA]</scope>
    <source>
        <strain evidence="1 2">FTW29</strain>
    </source>
</reference>
<accession>A0ABZ1DZJ1</accession>